<dbReference type="InterPro" id="IPR003607">
    <property type="entry name" value="HD/PDEase_dom"/>
</dbReference>
<evidence type="ECO:0000256" key="1">
    <source>
        <dbReference type="ARBA" id="ARBA00007476"/>
    </source>
</evidence>
<comment type="similarity">
    <text evidence="1">Belongs to the RelA/SpoT family.</text>
</comment>
<dbReference type="GO" id="GO:0015969">
    <property type="term" value="P:guanosine tetraphosphate metabolic process"/>
    <property type="evidence" value="ECO:0007669"/>
    <property type="project" value="InterPro"/>
</dbReference>
<organism evidence="3 4">
    <name type="scientific">Candidatus Desulfobia pelagia</name>
    <dbReference type="NCBI Taxonomy" id="2841692"/>
    <lineage>
        <taxon>Bacteria</taxon>
        <taxon>Pseudomonadati</taxon>
        <taxon>Thermodesulfobacteriota</taxon>
        <taxon>Desulfobulbia</taxon>
        <taxon>Desulfobulbales</taxon>
        <taxon>Desulfobulbaceae</taxon>
        <taxon>Candidatus Desulfobia</taxon>
    </lineage>
</organism>
<dbReference type="EMBL" id="JACNJZ010000138">
    <property type="protein sequence ID" value="MBC8318193.1"/>
    <property type="molecule type" value="Genomic_DNA"/>
</dbReference>
<dbReference type="GO" id="GO:0005886">
    <property type="term" value="C:plasma membrane"/>
    <property type="evidence" value="ECO:0007669"/>
    <property type="project" value="TreeGrafter"/>
</dbReference>
<evidence type="ECO:0000313" key="3">
    <source>
        <dbReference type="EMBL" id="MBC8318193.1"/>
    </source>
</evidence>
<gene>
    <name evidence="3" type="ORF">H8E41_09825</name>
</gene>
<dbReference type="PANTHER" id="PTHR21262:SF31">
    <property type="entry name" value="GTP PYROPHOSPHOKINASE"/>
    <property type="match status" value="1"/>
</dbReference>
<dbReference type="Pfam" id="PF02824">
    <property type="entry name" value="TGS"/>
    <property type="match status" value="1"/>
</dbReference>
<dbReference type="Gene3D" id="1.10.3210.10">
    <property type="entry name" value="Hypothetical protein af1432"/>
    <property type="match status" value="1"/>
</dbReference>
<dbReference type="Gene3D" id="3.30.460.10">
    <property type="entry name" value="Beta Polymerase, domain 2"/>
    <property type="match status" value="1"/>
</dbReference>
<proteinExistence type="inferred from homology"/>
<dbReference type="PROSITE" id="PS51880">
    <property type="entry name" value="TGS"/>
    <property type="match status" value="1"/>
</dbReference>
<protein>
    <submittedName>
        <fullName evidence="3">Bifunctional (P)ppGpp synthetase/guanosine-3',5'-bis(Diphosphate) 3'-pyrophosphohydrolase</fullName>
    </submittedName>
</protein>
<evidence type="ECO:0000259" key="2">
    <source>
        <dbReference type="PROSITE" id="PS51880"/>
    </source>
</evidence>
<dbReference type="InterPro" id="IPR012675">
    <property type="entry name" value="Beta-grasp_dom_sf"/>
</dbReference>
<dbReference type="InterPro" id="IPR007685">
    <property type="entry name" value="RelA_SpoT"/>
</dbReference>
<dbReference type="InterPro" id="IPR012676">
    <property type="entry name" value="TGS-like"/>
</dbReference>
<dbReference type="FunFam" id="3.10.20.30:FF:000002">
    <property type="entry name" value="GTP pyrophosphokinase (RelA/SpoT)"/>
    <property type="match status" value="1"/>
</dbReference>
<dbReference type="PANTHER" id="PTHR21262">
    <property type="entry name" value="GUANOSINE-3',5'-BIS DIPHOSPHATE 3'-PYROPHOSPHOHYDROLASE"/>
    <property type="match status" value="1"/>
</dbReference>
<sequence>MTSNTFDISAYCKRMEGLIGGQEGPAALFWKAFSFAVDAHQDQKRKSGEVYVSHPCHVVLILVEELGVTDPAMLAAAILHDTVEDVKEVTPSLIGEMFGKHVAAIVDGCTKIDDFSGDRQSLYKVIHRKIFTKAASRVEVMLVKLADRLHNMRTMAAMPKHKRQKVADETLDVYAPLAEVMGLYGLKRELYGLALMNKFPRQSLKVAASIRQLEEQDLVVGIRQQLQEAFEDVWITARIRIRAKGLGAYYDTVLKVLSKNIEDPLDIIVIVDDVQSCYRVLGVINNLFPPIPRTIRDFIANPKPTGYQSLHAKANIKGQNFLFKIRTQEMMDSAKNGIIQQWLTLRTIPSVFANEIKEMLGILGSDDELSYREMIAASGARDIYTYTPRGDLISLPAKSIVLDFAFKVHTEIGLHCIAATVGQEKVGMDHVLKDGDRVVIITQERPVRFDPEIQKSCRSPRARSELSRLFRMRRHNLARRVGQSLIRQELRQYGVSFSIVDQKEFMNVVTFFGREDIDDLYLAVGQGEIRLKEFLGAIKKFLFANKPPLWPKPEFLNRIYLDTLDQACIKLSRCCHPIPSDKGLLALLSDRGLSVHHQDCNRLKQLKIQREDVVEVRWNLKNTSIEKLQDVFINEKYSRNRVFMLLSVAPEDMKVVDVVALSSVPSNITAWDISFDVENLQGLKNILQHFRKSKLDFEFVLEQ</sequence>
<dbReference type="CDD" id="cd05399">
    <property type="entry name" value="NT_Rel-Spo_like"/>
    <property type="match status" value="1"/>
</dbReference>
<comment type="caution">
    <text evidence="3">The sequence shown here is derived from an EMBL/GenBank/DDBJ whole genome shotgun (WGS) entry which is preliminary data.</text>
</comment>
<dbReference type="SUPFAM" id="SSF109604">
    <property type="entry name" value="HD-domain/PDEase-like"/>
    <property type="match status" value="1"/>
</dbReference>
<dbReference type="InterPro" id="IPR043519">
    <property type="entry name" value="NT_sf"/>
</dbReference>
<dbReference type="InterPro" id="IPR004095">
    <property type="entry name" value="TGS"/>
</dbReference>
<name>A0A8J6NFW5_9BACT</name>
<dbReference type="SMART" id="SM00471">
    <property type="entry name" value="HDc"/>
    <property type="match status" value="1"/>
</dbReference>
<dbReference type="AlphaFoldDB" id="A0A8J6NFW5"/>
<dbReference type="Pfam" id="PF13328">
    <property type="entry name" value="HD_4"/>
    <property type="match status" value="1"/>
</dbReference>
<dbReference type="SMART" id="SM00954">
    <property type="entry name" value="RelA_SpoT"/>
    <property type="match status" value="1"/>
</dbReference>
<dbReference type="Pfam" id="PF04607">
    <property type="entry name" value="RelA_SpoT"/>
    <property type="match status" value="1"/>
</dbReference>
<dbReference type="SUPFAM" id="SSF81301">
    <property type="entry name" value="Nucleotidyltransferase"/>
    <property type="match status" value="1"/>
</dbReference>
<evidence type="ECO:0000313" key="4">
    <source>
        <dbReference type="Proteomes" id="UP000614424"/>
    </source>
</evidence>
<dbReference type="Proteomes" id="UP000614424">
    <property type="component" value="Unassembled WGS sequence"/>
</dbReference>
<dbReference type="Gene3D" id="3.10.20.30">
    <property type="match status" value="1"/>
</dbReference>
<accession>A0A8J6NFW5</accession>
<feature type="domain" description="TGS" evidence="2">
    <location>
        <begin position="378"/>
        <end position="442"/>
    </location>
</feature>
<reference evidence="3 4" key="1">
    <citation type="submission" date="2020-08" db="EMBL/GenBank/DDBJ databases">
        <title>Bridging the membrane lipid divide: bacteria of the FCB group superphylum have the potential to synthesize archaeal ether lipids.</title>
        <authorList>
            <person name="Villanueva L."/>
            <person name="Von Meijenfeldt F.A.B."/>
            <person name="Westbye A.B."/>
            <person name="Yadav S."/>
            <person name="Hopmans E.C."/>
            <person name="Dutilh B.E."/>
            <person name="Sinninghe Damste J.S."/>
        </authorList>
    </citation>
    <scope>NUCLEOTIDE SEQUENCE [LARGE SCALE GENOMIC DNA]</scope>
    <source>
        <strain evidence="3">NIOZ-UU47</strain>
    </source>
</reference>
<dbReference type="SUPFAM" id="SSF81271">
    <property type="entry name" value="TGS-like"/>
    <property type="match status" value="1"/>
</dbReference>
<dbReference type="CDD" id="cd00077">
    <property type="entry name" value="HDc"/>
    <property type="match status" value="1"/>
</dbReference>